<dbReference type="GO" id="GO:0005576">
    <property type="term" value="C:extracellular region"/>
    <property type="evidence" value="ECO:0007669"/>
    <property type="project" value="UniProtKB-SubCell"/>
</dbReference>
<keyword evidence="6" id="KW-0406">Ion transport</keyword>
<evidence type="ECO:0000256" key="2">
    <source>
        <dbReference type="ARBA" id="ARBA00022525"/>
    </source>
</evidence>
<keyword evidence="3" id="KW-0800">Toxin</keyword>
<dbReference type="PROSITE" id="PS51863">
    <property type="entry name" value="LCN_CSAB"/>
    <property type="match status" value="1"/>
</dbReference>
<proteinExistence type="predicted"/>
<dbReference type="Pfam" id="PF00537">
    <property type="entry name" value="Toxin_3"/>
    <property type="match status" value="2"/>
</dbReference>
<dbReference type="CDD" id="cd23106">
    <property type="entry name" value="neurotoxins_LC_scorpion"/>
    <property type="match status" value="1"/>
</dbReference>
<organism evidence="6">
    <name type="scientific">Superstitionia donensis</name>
    <dbReference type="NCBI Taxonomy" id="311983"/>
    <lineage>
        <taxon>Eukaryota</taxon>
        <taxon>Metazoa</taxon>
        <taxon>Ecdysozoa</taxon>
        <taxon>Arthropoda</taxon>
        <taxon>Chelicerata</taxon>
        <taxon>Arachnida</taxon>
        <taxon>Scorpiones</taxon>
        <taxon>Iurida</taxon>
        <taxon>Chactoidea</taxon>
        <taxon>Superstitionidae</taxon>
        <taxon>Superstitionia</taxon>
    </lineage>
</organism>
<evidence type="ECO:0000256" key="1">
    <source>
        <dbReference type="ARBA" id="ARBA00004613"/>
    </source>
</evidence>
<evidence type="ECO:0000259" key="5">
    <source>
        <dbReference type="PROSITE" id="PS51863"/>
    </source>
</evidence>
<feature type="signal peptide" evidence="4">
    <location>
        <begin position="1"/>
        <end position="23"/>
    </location>
</feature>
<feature type="chain" id="PRO_5012844084" evidence="4">
    <location>
        <begin position="24"/>
        <end position="123"/>
    </location>
</feature>
<evidence type="ECO:0000313" key="6">
    <source>
        <dbReference type="EMBL" id="JAV45778.1"/>
    </source>
</evidence>
<feature type="domain" description="LCN-type CS-alpha/beta" evidence="5">
    <location>
        <begin position="81"/>
        <end position="123"/>
    </location>
</feature>
<dbReference type="Gene3D" id="3.30.30.10">
    <property type="entry name" value="Knottin, scorpion toxin-like"/>
    <property type="match status" value="2"/>
</dbReference>
<sequence>MEGVSTLLIIVTIAISRLSSVASYEGYLIVKGTDNYYNCDIRGNGNVYCRQICHKFDAGDGHCQGIYSQSCWCKNLRISKHGGYPKQSNGKLYSCWKDEYCEGICKQHDAAYGYCYASSCYCE</sequence>
<dbReference type="SUPFAM" id="SSF57095">
    <property type="entry name" value="Scorpion toxin-like"/>
    <property type="match status" value="2"/>
</dbReference>
<evidence type="ECO:0000256" key="4">
    <source>
        <dbReference type="SAM" id="SignalP"/>
    </source>
</evidence>
<dbReference type="InterPro" id="IPR036574">
    <property type="entry name" value="Scorpion_toxin-like_sf"/>
</dbReference>
<keyword evidence="4" id="KW-0732">Signal</keyword>
<dbReference type="GO" id="GO:0034220">
    <property type="term" value="P:monoatomic ion transmembrane transport"/>
    <property type="evidence" value="ECO:0007669"/>
    <property type="project" value="UniProtKB-KW"/>
</dbReference>
<reference evidence="6" key="1">
    <citation type="journal article" date="2016" name="Toxins">
        <title>Venom Gland Transcriptomic and Proteomic Analyses of the Enigmatic Scorpion Superstitionia donensis (Scorpiones: Superstitioniidae), with Insights on the Evolution of Its Venom Components.</title>
        <authorList>
            <person name="Santibanez-Lopez C.E."/>
            <person name="Cid-Uribe J.I."/>
            <person name="Batista C.V."/>
            <person name="Ortiz E."/>
            <person name="Possani L.D."/>
        </authorList>
    </citation>
    <scope>NUCLEOTIDE SEQUENCE</scope>
    <source>
        <strain evidence="6">Pooled</strain>
        <tissue evidence="6">Venom gland</tissue>
    </source>
</reference>
<accession>A0A1V1WBP7</accession>
<keyword evidence="6" id="KW-0407">Ion channel</keyword>
<keyword evidence="6" id="KW-0813">Transport</keyword>
<keyword evidence="2" id="KW-0964">Secreted</keyword>
<protein>
    <submittedName>
        <fullName evidence="6">Putative Na+ channel toxin</fullName>
    </submittedName>
</protein>
<dbReference type="InterPro" id="IPR002061">
    <property type="entry name" value="Scorpion_toxinL/defensin"/>
</dbReference>
<name>A0A1V1WBP7_9SCOR</name>
<dbReference type="InterPro" id="IPR044062">
    <property type="entry name" value="LCN-type_CS_alpha_beta_dom"/>
</dbReference>
<evidence type="ECO:0000256" key="3">
    <source>
        <dbReference type="ARBA" id="ARBA00022656"/>
    </source>
</evidence>
<dbReference type="GO" id="GO:0019871">
    <property type="term" value="F:sodium channel inhibitor activity"/>
    <property type="evidence" value="ECO:0007669"/>
    <property type="project" value="InterPro"/>
</dbReference>
<dbReference type="AlphaFoldDB" id="A0A1V1WBP7"/>
<dbReference type="GO" id="GO:0090729">
    <property type="term" value="F:toxin activity"/>
    <property type="evidence" value="ECO:0007669"/>
    <property type="project" value="UniProtKB-KW"/>
</dbReference>
<comment type="subcellular location">
    <subcellularLocation>
        <location evidence="1">Secreted</location>
    </subcellularLocation>
</comment>
<dbReference type="EMBL" id="GFCD01000007">
    <property type="protein sequence ID" value="JAV45778.1"/>
    <property type="molecule type" value="Transcribed_RNA"/>
</dbReference>